<dbReference type="AlphaFoldDB" id="A0A1I6TCY7"/>
<name>A0A1I6TCY7_9CAUL</name>
<dbReference type="STRING" id="871741.SAMN05192570_3136"/>
<organism evidence="2 3">
    <name type="scientific">Brevundimonas viscosa</name>
    <dbReference type="NCBI Taxonomy" id="871741"/>
    <lineage>
        <taxon>Bacteria</taxon>
        <taxon>Pseudomonadati</taxon>
        <taxon>Pseudomonadota</taxon>
        <taxon>Alphaproteobacteria</taxon>
        <taxon>Caulobacterales</taxon>
        <taxon>Caulobacteraceae</taxon>
        <taxon>Brevundimonas</taxon>
    </lineage>
</organism>
<evidence type="ECO:0000313" key="3">
    <source>
        <dbReference type="Proteomes" id="UP000198788"/>
    </source>
</evidence>
<dbReference type="Proteomes" id="UP000198788">
    <property type="component" value="Unassembled WGS sequence"/>
</dbReference>
<sequence>MLFELLVDEIAPAPWQQSPAECRVASPEQIARIEAARSDPSTAELRARNMAYEDQLFAEFVIPEGPWPSPPRDARVLFRTIAPPGGLYGNTIWTAVWQESDGSWWFWKQDRDPRVVQQPPHPGSAPRVVLDAERWRPASGRLRAQDVQAIEASLSDPCRAAAGPFWPGEAPYVPPPPPPGAPMLPPPPPTPPVPDSTAVHVQMTEEGVPMRRLGAWRTGHGNRLISAVAWPQPEVE</sequence>
<dbReference type="OrthoDB" id="7202921at2"/>
<keyword evidence="3" id="KW-1185">Reference proteome</keyword>
<proteinExistence type="predicted"/>
<evidence type="ECO:0000313" key="2">
    <source>
        <dbReference type="EMBL" id="SFS87046.1"/>
    </source>
</evidence>
<protein>
    <submittedName>
        <fullName evidence="2">Uncharacterized protein</fullName>
    </submittedName>
</protein>
<gene>
    <name evidence="2" type="ORF">SAMN05192570_3136</name>
</gene>
<accession>A0A1I6TCY7</accession>
<feature type="region of interest" description="Disordered" evidence="1">
    <location>
        <begin position="171"/>
        <end position="197"/>
    </location>
</feature>
<feature type="compositionally biased region" description="Pro residues" evidence="1">
    <location>
        <begin position="172"/>
        <end position="194"/>
    </location>
</feature>
<dbReference type="RefSeq" id="WP_143105837.1">
    <property type="nucleotide sequence ID" value="NZ_FOZV01000009.1"/>
</dbReference>
<dbReference type="EMBL" id="FOZV01000009">
    <property type="protein sequence ID" value="SFS87046.1"/>
    <property type="molecule type" value="Genomic_DNA"/>
</dbReference>
<reference evidence="3" key="1">
    <citation type="submission" date="2016-10" db="EMBL/GenBank/DDBJ databases">
        <authorList>
            <person name="Varghese N."/>
            <person name="Submissions S."/>
        </authorList>
    </citation>
    <scope>NUCLEOTIDE SEQUENCE [LARGE SCALE GENOMIC DNA]</scope>
    <source>
        <strain evidence="3">CGMCC 1.10683</strain>
    </source>
</reference>
<evidence type="ECO:0000256" key="1">
    <source>
        <dbReference type="SAM" id="MobiDB-lite"/>
    </source>
</evidence>